<dbReference type="AlphaFoldDB" id="A0AAW3ZQ29"/>
<protein>
    <submittedName>
        <fullName evidence="2">HAD family hydrolase</fullName>
    </submittedName>
</protein>
<organism evidence="2 3">
    <name type="scientific">Pseudomarimonas arenosa</name>
    <dbReference type="NCBI Taxonomy" id="2774145"/>
    <lineage>
        <taxon>Bacteria</taxon>
        <taxon>Pseudomonadati</taxon>
        <taxon>Pseudomonadota</taxon>
        <taxon>Gammaproteobacteria</taxon>
        <taxon>Lysobacterales</taxon>
        <taxon>Lysobacteraceae</taxon>
        <taxon>Pseudomarimonas</taxon>
    </lineage>
</organism>
<reference evidence="2 3" key="1">
    <citation type="submission" date="2020-09" db="EMBL/GenBank/DDBJ databases">
        <title>Pseudoxanthomonas sp. CAU 1598 isolated from sand of Yaerae Beach.</title>
        <authorList>
            <person name="Kim W."/>
        </authorList>
    </citation>
    <scope>NUCLEOTIDE SEQUENCE [LARGE SCALE GENOMIC DNA]</scope>
    <source>
        <strain evidence="2 3">CAU 1598</strain>
    </source>
</reference>
<dbReference type="RefSeq" id="WP_192030159.1">
    <property type="nucleotide sequence ID" value="NZ_JACYTR010000029.1"/>
</dbReference>
<name>A0AAW3ZQ29_9GAMM</name>
<sequence length="245" mass="27509">MSATLRVAMWSGPRNISTAMMRAWENRDDCEVVDEPLYAHYLAATGAEHPARDEVIAAGNPDWRQVVDLLTGPAPHGSPIWYQKHMCHHLLPDISLEWIDRLNNILLIRDPHEVVASYLRTRDTVSAEEIGLPQQLALFQHLERVTGSAPLVIDSGDFLAAPEAHLRAICSHLNIPFSEKMLSWPAGPRDSDGVWAPHWYHAVWKSTGFGKPHPERRPTLTGLAADVAAQCQPIYQQLHTHRLQV</sequence>
<dbReference type="Proteomes" id="UP000613768">
    <property type="component" value="Unassembled WGS sequence"/>
</dbReference>
<dbReference type="SUPFAM" id="SSF52540">
    <property type="entry name" value="P-loop containing nucleoside triphosphate hydrolases"/>
    <property type="match status" value="1"/>
</dbReference>
<dbReference type="PANTHER" id="PTHR42743:SF11">
    <property type="entry name" value="AMINODEOXYCHORISMATE LYASE"/>
    <property type="match status" value="1"/>
</dbReference>
<evidence type="ECO:0000256" key="1">
    <source>
        <dbReference type="ARBA" id="ARBA00009320"/>
    </source>
</evidence>
<dbReference type="Gene3D" id="3.40.50.300">
    <property type="entry name" value="P-loop containing nucleotide triphosphate hydrolases"/>
    <property type="match status" value="1"/>
</dbReference>
<comment type="caution">
    <text evidence="2">The sequence shown here is derived from an EMBL/GenBank/DDBJ whole genome shotgun (WGS) entry which is preliminary data.</text>
</comment>
<gene>
    <name evidence="2" type="ORF">IFO71_13435</name>
</gene>
<keyword evidence="3" id="KW-1185">Reference proteome</keyword>
<dbReference type="InterPro" id="IPR027417">
    <property type="entry name" value="P-loop_NTPase"/>
</dbReference>
<dbReference type="GO" id="GO:0016787">
    <property type="term" value="F:hydrolase activity"/>
    <property type="evidence" value="ECO:0007669"/>
    <property type="project" value="UniProtKB-KW"/>
</dbReference>
<dbReference type="EMBL" id="JACYTR010000029">
    <property type="protein sequence ID" value="MBD8526739.1"/>
    <property type="molecule type" value="Genomic_DNA"/>
</dbReference>
<evidence type="ECO:0000313" key="3">
    <source>
        <dbReference type="Proteomes" id="UP000613768"/>
    </source>
</evidence>
<accession>A0AAW3ZQ29</accession>
<dbReference type="GO" id="GO:0019752">
    <property type="term" value="P:carboxylic acid metabolic process"/>
    <property type="evidence" value="ECO:0007669"/>
    <property type="project" value="TreeGrafter"/>
</dbReference>
<dbReference type="PANTHER" id="PTHR42743">
    <property type="entry name" value="AMINO-ACID AMINOTRANSFERASE"/>
    <property type="match status" value="1"/>
</dbReference>
<proteinExistence type="inferred from homology"/>
<dbReference type="InterPro" id="IPR050571">
    <property type="entry name" value="Class-IV_PLP-Dep_Aminotrnsfr"/>
</dbReference>
<dbReference type="Pfam" id="PF19798">
    <property type="entry name" value="Sulfotransfer_5"/>
    <property type="match status" value="1"/>
</dbReference>
<evidence type="ECO:0000313" key="2">
    <source>
        <dbReference type="EMBL" id="MBD8526739.1"/>
    </source>
</evidence>
<keyword evidence="2" id="KW-0378">Hydrolase</keyword>
<comment type="similarity">
    <text evidence="1">Belongs to the class-IV pyridoxal-phosphate-dependent aminotransferase family.</text>
</comment>